<dbReference type="Gene3D" id="3.90.550.20">
    <property type="match status" value="2"/>
</dbReference>
<dbReference type="GO" id="GO:0016020">
    <property type="term" value="C:membrane"/>
    <property type="evidence" value="ECO:0007669"/>
    <property type="project" value="GOC"/>
</dbReference>
<keyword evidence="3" id="KW-1185">Reference proteome</keyword>
<sequence length="573" mass="67216">MFYLIFLFSLLNYVSVAEPYNNILDVKDFVKSVTDGNEVAIKYLKQNPENFKFFQEQYELKKPSKMPYSEKPLIPKVMHHIWDGDLTPLYAHYLNECKVLHPDWEFKIWGAKDIADLKLEYQNLYDKARNYPGRSDIARYEILYRFGGVYRDIDVKCLRPIDDLNHKYDFFAPIEFPMTDWQGVLNNGIIAARPKHPILKSTLDVISKNSEQYWEEFDQGNAKIDLYQNIVAKVSMLPLTDGFKQQSQSGDKSVALPASYFWGLGQVKYHSFFTGLRYMISKDSSEVISAFNSIKPETLMNHNYSKQEIFVSNFDYATNMHDPQLKRFFRSLSKADQRIIKSFKQAYDSVKPSYVNWNKKNKIPEVLYFLVFDDKEKEKLEENLPNWKVLNADLEIQIWDKKRLGDNFKELDISIPKDLEECFRFFVGLKILEKFGGNYADFRAYPRKPLFELSNKYNFYAGLMPLTKLNSQVLFSQKLIGASPNHPIISKTLATTDLKDLSLLEEINAKLVRQAHTNLYLYDEVSARNIILPAVYFEPLAKLEKDSFWDRAYRFIFRIPRAFSKLTDFVVVE</sequence>
<dbReference type="Pfam" id="PF04488">
    <property type="entry name" value="Gly_transf_sug"/>
    <property type="match status" value="1"/>
</dbReference>
<dbReference type="GO" id="GO:0051999">
    <property type="term" value="P:mannosyl-inositol phosphorylceramide biosynthetic process"/>
    <property type="evidence" value="ECO:0007669"/>
    <property type="project" value="TreeGrafter"/>
</dbReference>
<dbReference type="OrthoDB" id="277808at2"/>
<keyword evidence="1" id="KW-0808">Transferase</keyword>
<dbReference type="Proteomes" id="UP000241762">
    <property type="component" value="Chromosome"/>
</dbReference>
<evidence type="ECO:0000313" key="3">
    <source>
        <dbReference type="Proteomes" id="UP000241762"/>
    </source>
</evidence>
<dbReference type="InterPro" id="IPR051706">
    <property type="entry name" value="Glycosyltransferase_domain"/>
</dbReference>
<dbReference type="RefSeq" id="WP_106874280.1">
    <property type="nucleotide sequence ID" value="NZ_CP027845.1"/>
</dbReference>
<dbReference type="InterPro" id="IPR007577">
    <property type="entry name" value="GlycoTrfase_DXD_sugar-bd_CS"/>
</dbReference>
<dbReference type="EMBL" id="CP027845">
    <property type="protein sequence ID" value="AVP87416.1"/>
    <property type="molecule type" value="Genomic_DNA"/>
</dbReference>
<proteinExistence type="predicted"/>
<dbReference type="AlphaFoldDB" id="A0A2P1P830"/>
<name>A0A2P1P830_9RICK</name>
<organism evidence="2 3">
    <name type="scientific">Candidatus Phycorickettsia trachydisci</name>
    <dbReference type="NCBI Taxonomy" id="2115978"/>
    <lineage>
        <taxon>Bacteria</taxon>
        <taxon>Pseudomonadati</taxon>
        <taxon>Pseudomonadota</taxon>
        <taxon>Alphaproteobacteria</taxon>
        <taxon>Rickettsiales</taxon>
        <taxon>Rickettsiaceae</taxon>
        <taxon>Candidatus Phycorickettsia</taxon>
    </lineage>
</organism>
<accession>A0A2P1P830</accession>
<gene>
    <name evidence="2" type="ORF">phytr_4670</name>
</gene>
<evidence type="ECO:0000256" key="1">
    <source>
        <dbReference type="ARBA" id="ARBA00022679"/>
    </source>
</evidence>
<dbReference type="KEGG" id="ptc:phytr_4670"/>
<protein>
    <submittedName>
        <fullName evidence="2">Uncharacterized protein</fullName>
    </submittedName>
</protein>
<reference evidence="2 3" key="1">
    <citation type="submission" date="2018-03" db="EMBL/GenBank/DDBJ databases">
        <title>A gene transfer event suggests a long-term partnership between eustigmatophyte algae and a novel lineage of endosymbiotic bacteria.</title>
        <authorList>
            <person name="Yurchenko T."/>
            <person name="Sevcikova T."/>
            <person name="Pribyl P."/>
            <person name="El Karkouri K."/>
            <person name="Klimes V."/>
            <person name="Amaral R."/>
            <person name="Zbrankova V."/>
            <person name="Kim E."/>
            <person name="Raoult D."/>
            <person name="Santos L.M.A."/>
            <person name="Elias M."/>
        </authorList>
    </citation>
    <scope>NUCLEOTIDE SEQUENCE [LARGE SCALE GENOMIC DNA]</scope>
    <source>
        <strain evidence="2">CCALA 838</strain>
    </source>
</reference>
<dbReference type="InterPro" id="IPR029044">
    <property type="entry name" value="Nucleotide-diphossugar_trans"/>
</dbReference>
<dbReference type="SUPFAM" id="SSF53448">
    <property type="entry name" value="Nucleotide-diphospho-sugar transferases"/>
    <property type="match status" value="2"/>
</dbReference>
<dbReference type="PANTHER" id="PTHR32385:SF15">
    <property type="entry name" value="INOSITOL PHOSPHOCERAMIDE MANNOSYLTRANSFERASE 1"/>
    <property type="match status" value="1"/>
</dbReference>
<dbReference type="GO" id="GO:0000030">
    <property type="term" value="F:mannosyltransferase activity"/>
    <property type="evidence" value="ECO:0007669"/>
    <property type="project" value="TreeGrafter"/>
</dbReference>
<dbReference type="PANTHER" id="PTHR32385">
    <property type="entry name" value="MANNOSYL PHOSPHORYLINOSITOL CERAMIDE SYNTHASE"/>
    <property type="match status" value="1"/>
</dbReference>
<evidence type="ECO:0000313" key="2">
    <source>
        <dbReference type="EMBL" id="AVP87416.1"/>
    </source>
</evidence>